<evidence type="ECO:0000313" key="4">
    <source>
        <dbReference type="EMBL" id="CAD6916618.1"/>
    </source>
</evidence>
<proteinExistence type="predicted"/>
<dbReference type="PROSITE" id="PS50011">
    <property type="entry name" value="PROTEIN_KINASE_DOM"/>
    <property type="match status" value="1"/>
</dbReference>
<dbReference type="Proteomes" id="UP000836402">
    <property type="component" value="Unassembled WGS sequence"/>
</dbReference>
<sequence length="110" mass="12113">ELHASSALKTVGNYTLGRPIAEGTFGKVSLATYRLTNTRVAIKQIPKSHSSHAAAALTREIHHHRKLHHPHVTQLYEVLATDSSIWMVSKLCAGGELYDYLVERGTLPDA</sequence>
<reference evidence="4" key="1">
    <citation type="submission" date="2020-10" db="EMBL/GenBank/DDBJ databases">
        <authorList>
            <person name="Sedaghatjoo S."/>
        </authorList>
    </citation>
    <scope>NUCLEOTIDE SEQUENCE</scope>
    <source>
        <strain evidence="4">AZH3</strain>
    </source>
</reference>
<dbReference type="InterPro" id="IPR011009">
    <property type="entry name" value="Kinase-like_dom_sf"/>
</dbReference>
<dbReference type="PANTHER" id="PTHR24346">
    <property type="entry name" value="MAP/MICROTUBULE AFFINITY-REGULATING KINASE"/>
    <property type="match status" value="1"/>
</dbReference>
<dbReference type="Gene3D" id="1.10.510.10">
    <property type="entry name" value="Transferase(Phosphotransferase) domain 1"/>
    <property type="match status" value="1"/>
</dbReference>
<evidence type="ECO:0000256" key="2">
    <source>
        <dbReference type="ARBA" id="ARBA00022840"/>
    </source>
</evidence>
<evidence type="ECO:0000259" key="3">
    <source>
        <dbReference type="PROSITE" id="PS50011"/>
    </source>
</evidence>
<keyword evidence="5" id="KW-1185">Reference proteome</keyword>
<feature type="non-terminal residue" evidence="4">
    <location>
        <position position="110"/>
    </location>
</feature>
<evidence type="ECO:0000256" key="1">
    <source>
        <dbReference type="ARBA" id="ARBA00022741"/>
    </source>
</evidence>
<protein>
    <recommendedName>
        <fullName evidence="3">Protein kinase domain-containing protein</fullName>
    </recommendedName>
</protein>
<feature type="non-terminal residue" evidence="4">
    <location>
        <position position="1"/>
    </location>
</feature>
<accession>A0ABN7IPL9</accession>
<dbReference type="InterPro" id="IPR000719">
    <property type="entry name" value="Prot_kinase_dom"/>
</dbReference>
<keyword evidence="2" id="KW-0067">ATP-binding</keyword>
<feature type="domain" description="Protein kinase" evidence="3">
    <location>
        <begin position="14"/>
        <end position="110"/>
    </location>
</feature>
<organism evidence="4 5">
    <name type="scientific">Tilletia caries</name>
    <name type="common">wheat bunt fungus</name>
    <dbReference type="NCBI Taxonomy" id="13290"/>
    <lineage>
        <taxon>Eukaryota</taxon>
        <taxon>Fungi</taxon>
        <taxon>Dikarya</taxon>
        <taxon>Basidiomycota</taxon>
        <taxon>Ustilaginomycotina</taxon>
        <taxon>Exobasidiomycetes</taxon>
        <taxon>Tilletiales</taxon>
        <taxon>Tilletiaceae</taxon>
        <taxon>Tilletia</taxon>
    </lineage>
</organism>
<dbReference type="SUPFAM" id="SSF56112">
    <property type="entry name" value="Protein kinase-like (PK-like)"/>
    <property type="match status" value="1"/>
</dbReference>
<evidence type="ECO:0000313" key="5">
    <source>
        <dbReference type="Proteomes" id="UP000836402"/>
    </source>
</evidence>
<dbReference type="Pfam" id="PF00069">
    <property type="entry name" value="Pkinase"/>
    <property type="match status" value="1"/>
</dbReference>
<dbReference type="EMBL" id="CAJHJG010002018">
    <property type="protein sequence ID" value="CAD6916618.1"/>
    <property type="molecule type" value="Genomic_DNA"/>
</dbReference>
<dbReference type="PANTHER" id="PTHR24346:SF110">
    <property type="entry name" value="NON-SPECIFIC SERINE_THREONINE PROTEIN KINASE"/>
    <property type="match status" value="1"/>
</dbReference>
<gene>
    <name evidence="4" type="ORF">JKIAZH3_G9153</name>
</gene>
<name>A0ABN7IPL9_9BASI</name>
<comment type="caution">
    <text evidence="4">The sequence shown here is derived from an EMBL/GenBank/DDBJ whole genome shotgun (WGS) entry which is preliminary data.</text>
</comment>
<keyword evidence="1" id="KW-0547">Nucleotide-binding</keyword>